<dbReference type="InterPro" id="IPR011993">
    <property type="entry name" value="PH-like_dom_sf"/>
</dbReference>
<evidence type="ECO:0000313" key="5">
    <source>
        <dbReference type="EnsemblPlants" id="Kaladp0066s0015.1.v1.1"/>
    </source>
</evidence>
<dbReference type="Pfam" id="PF04802">
    <property type="entry name" value="PP4R3"/>
    <property type="match status" value="1"/>
</dbReference>
<reference evidence="5" key="1">
    <citation type="submission" date="2021-01" db="UniProtKB">
        <authorList>
            <consortium name="EnsemblPlants"/>
        </authorList>
    </citation>
    <scope>IDENTIFICATION</scope>
</reference>
<dbReference type="GO" id="GO:0072542">
    <property type="term" value="F:protein phosphatase activator activity"/>
    <property type="evidence" value="ECO:0007669"/>
    <property type="project" value="TreeGrafter"/>
</dbReference>
<evidence type="ECO:0000313" key="6">
    <source>
        <dbReference type="Proteomes" id="UP000594263"/>
    </source>
</evidence>
<keyword evidence="2" id="KW-0539">Nucleus</keyword>
<feature type="domain" description="PP4R3 EVH1-like" evidence="4">
    <location>
        <begin position="2"/>
        <end position="100"/>
    </location>
</feature>
<dbReference type="SUPFAM" id="SSF50729">
    <property type="entry name" value="PH domain-like"/>
    <property type="match status" value="1"/>
</dbReference>
<evidence type="ECO:0008006" key="7">
    <source>
        <dbReference type="Google" id="ProtNLM"/>
    </source>
</evidence>
<sequence>MQRVKVYRLSDDGKWDDQGTGHVTSDCLEGTNESGLIVVDEEDSEILLMHRICREDIYRKQEDTIISWRDPEYATELALSFQESAGCTFIWDQIRAVQRNFHPSPHNDETSNNRTELKQLPAVERSVLPSLMKVITESGITDQMRLIELVLEDQEFFRKLMDLFKISEDMEDNDSLHMIYKIVKGIFLLNSSQIFEKILGDDMLMDVIGSLEYDPDIQSAQHYRDFLNKHVVFKEAIPIRDSVVLSKIHQRQRILYLKDTILPKVLDEATASSLNSIIHSNNAIVVSMLKDDSAFIQELFAKYKSATTSVESKRDLVFFLHEFCSISKSLLVAQQDSLFRDLVNEGIFDVVTNALLSEDKSLVFKGTDILILFLNQDPNLLLNYVIHQEGNLLLELLVS</sequence>
<keyword evidence="6" id="KW-1185">Reference proteome</keyword>
<dbReference type="PANTHER" id="PTHR23318">
    <property type="entry name" value="ATP SYNTHASE GAMMA-RELATED"/>
    <property type="match status" value="1"/>
</dbReference>
<dbReference type="InterPro" id="IPR055236">
    <property type="entry name" value="EVH1_PP4R3"/>
</dbReference>
<evidence type="ECO:0000259" key="4">
    <source>
        <dbReference type="Pfam" id="PF22972"/>
    </source>
</evidence>
<dbReference type="GO" id="GO:0005654">
    <property type="term" value="C:nucleoplasm"/>
    <property type="evidence" value="ECO:0007669"/>
    <property type="project" value="TreeGrafter"/>
</dbReference>
<organism evidence="5 6">
    <name type="scientific">Kalanchoe fedtschenkoi</name>
    <name type="common">Lavender scallops</name>
    <name type="synonym">South American air plant</name>
    <dbReference type="NCBI Taxonomy" id="63787"/>
    <lineage>
        <taxon>Eukaryota</taxon>
        <taxon>Viridiplantae</taxon>
        <taxon>Streptophyta</taxon>
        <taxon>Embryophyta</taxon>
        <taxon>Tracheophyta</taxon>
        <taxon>Spermatophyta</taxon>
        <taxon>Magnoliopsida</taxon>
        <taxon>eudicotyledons</taxon>
        <taxon>Gunneridae</taxon>
        <taxon>Pentapetalae</taxon>
        <taxon>Saxifragales</taxon>
        <taxon>Crassulaceae</taxon>
        <taxon>Kalanchoe</taxon>
    </lineage>
</organism>
<dbReference type="Proteomes" id="UP000594263">
    <property type="component" value="Unplaced"/>
</dbReference>
<evidence type="ECO:0000259" key="3">
    <source>
        <dbReference type="Pfam" id="PF04802"/>
    </source>
</evidence>
<name>A0A7N0UHL7_KALFE</name>
<dbReference type="PANTHER" id="PTHR23318:SF0">
    <property type="entry name" value="SERINE_THREONINE-PROTEIN PHOSPHATASE 4 REGULATORY SUBUNIT 3"/>
    <property type="match status" value="1"/>
</dbReference>
<proteinExistence type="predicted"/>
<dbReference type="Gene3D" id="2.30.29.30">
    <property type="entry name" value="Pleckstrin-homology domain (PH domain)/Phosphotyrosine-binding domain (PTB)"/>
    <property type="match status" value="1"/>
</dbReference>
<dbReference type="GO" id="GO:0030289">
    <property type="term" value="C:protein phosphatase 4 complex"/>
    <property type="evidence" value="ECO:0007669"/>
    <property type="project" value="TreeGrafter"/>
</dbReference>
<dbReference type="EnsemblPlants" id="Kaladp0066s0015.1.v1.1">
    <property type="protein sequence ID" value="Kaladp0066s0015.1.v1.1"/>
    <property type="gene ID" value="Kaladp0066s0015.v1.1"/>
</dbReference>
<dbReference type="InterPro" id="IPR051137">
    <property type="entry name" value="PP4R3-like"/>
</dbReference>
<feature type="domain" description="Serine/threonine-protein phosphatase 4 regulatory subunit 3-like central" evidence="3">
    <location>
        <begin position="136"/>
        <end position="397"/>
    </location>
</feature>
<evidence type="ECO:0000256" key="2">
    <source>
        <dbReference type="ARBA" id="ARBA00023242"/>
    </source>
</evidence>
<dbReference type="InterPro" id="IPR006887">
    <property type="entry name" value="P4R3-like_central_dom"/>
</dbReference>
<protein>
    <recommendedName>
        <fullName evidence="7">Serine/threonine-protein phosphatase 4 regulatory subunit 3-like central domain-containing protein</fullName>
    </recommendedName>
</protein>
<dbReference type="OMA" id="IRDESIQ"/>
<dbReference type="Gramene" id="Kaladp0066s0015.1.v1.1">
    <property type="protein sequence ID" value="Kaladp0066s0015.1.v1.1"/>
    <property type="gene ID" value="Kaladp0066s0015.v1.1"/>
</dbReference>
<dbReference type="AlphaFoldDB" id="A0A7N0UHL7"/>
<accession>A0A7N0UHL7</accession>
<comment type="subcellular location">
    <subcellularLocation>
        <location evidence="1">Nucleus</location>
    </subcellularLocation>
</comment>
<dbReference type="Pfam" id="PF22972">
    <property type="entry name" value="EVH1_PP4R3"/>
    <property type="match status" value="1"/>
</dbReference>
<evidence type="ECO:0000256" key="1">
    <source>
        <dbReference type="ARBA" id="ARBA00004123"/>
    </source>
</evidence>